<feature type="region of interest" description="Disordered" evidence="1">
    <location>
        <begin position="32"/>
        <end position="63"/>
    </location>
</feature>
<organism evidence="2 3">
    <name type="scientific">Mediterranea massiliensis</name>
    <dbReference type="NCBI Taxonomy" id="1841865"/>
    <lineage>
        <taxon>Bacteria</taxon>
        <taxon>Pseudomonadati</taxon>
        <taxon>Bacteroidota</taxon>
        <taxon>Bacteroidia</taxon>
        <taxon>Bacteroidales</taxon>
        <taxon>Bacteroidaceae</taxon>
        <taxon>Mediterranea</taxon>
    </lineage>
</organism>
<comment type="caution">
    <text evidence="2">The sequence shown here is derived from an EMBL/GenBank/DDBJ whole genome shotgun (WGS) entry which is preliminary data.</text>
</comment>
<reference evidence="2 3" key="1">
    <citation type="journal article" date="2021" name="Sci. Rep.">
        <title>The distribution of antibiotic resistance genes in chicken gut microbiota commensals.</title>
        <authorList>
            <person name="Juricova H."/>
            <person name="Matiasovicova J."/>
            <person name="Kubasova T."/>
            <person name="Cejkova D."/>
            <person name="Rychlik I."/>
        </authorList>
    </citation>
    <scope>NUCLEOTIDE SEQUENCE [LARGE SCALE GENOMIC DNA]</scope>
    <source>
        <strain evidence="2 3">An772</strain>
    </source>
</reference>
<gene>
    <name evidence="2" type="ORF">H7U35_15075</name>
</gene>
<sequence length="63" mass="7158">AACACADQKLQYGYQALREVLELGEDADFLPDEDGKVQPDMTSPAPLTHKNIRGREYYRKDKQ</sequence>
<evidence type="ECO:0000313" key="2">
    <source>
        <dbReference type="EMBL" id="MBM6736492.1"/>
    </source>
</evidence>
<protein>
    <submittedName>
        <fullName evidence="2">IS21 family transposase</fullName>
    </submittedName>
</protein>
<proteinExistence type="predicted"/>
<dbReference type="Proteomes" id="UP000766986">
    <property type="component" value="Unassembled WGS sequence"/>
</dbReference>
<evidence type="ECO:0000256" key="1">
    <source>
        <dbReference type="SAM" id="MobiDB-lite"/>
    </source>
</evidence>
<name>A0ABS2E4C9_9BACT</name>
<dbReference type="EMBL" id="JACLYZ010000172">
    <property type="protein sequence ID" value="MBM6736492.1"/>
    <property type="molecule type" value="Genomic_DNA"/>
</dbReference>
<feature type="compositionally biased region" description="Basic and acidic residues" evidence="1">
    <location>
        <begin position="53"/>
        <end position="63"/>
    </location>
</feature>
<keyword evidence="3" id="KW-1185">Reference proteome</keyword>
<feature type="non-terminal residue" evidence="2">
    <location>
        <position position="1"/>
    </location>
</feature>
<evidence type="ECO:0000313" key="3">
    <source>
        <dbReference type="Proteomes" id="UP000766986"/>
    </source>
</evidence>
<accession>A0ABS2E4C9</accession>